<name>W4VI16_9BACI</name>
<sequence length="83" mass="9655">MRKFIVDSIENELVTLLSKENEMEQVVVARSDFQENITDGDVIEATINEKCKVDSYKILDDETTTLKKKNEELLKKILNKNKH</sequence>
<evidence type="ECO:0000313" key="1">
    <source>
        <dbReference type="EMBL" id="GAE92438.1"/>
    </source>
</evidence>
<accession>W4VI16</accession>
<gene>
    <name evidence="1" type="ORF">JCM21714_1440</name>
</gene>
<dbReference type="InterPro" id="IPR021377">
    <property type="entry name" value="DUF3006"/>
</dbReference>
<dbReference type="Proteomes" id="UP000019102">
    <property type="component" value="Unassembled WGS sequence"/>
</dbReference>
<reference evidence="1 2" key="1">
    <citation type="journal article" date="2014" name="Genome Announc.">
        <title>Draft Genome Sequence of the Boron-Tolerant and Moderately Halotolerant Bacterium Gracilibacillus boraciitolerans JCM 21714T.</title>
        <authorList>
            <person name="Ahmed I."/>
            <person name="Oshima K."/>
            <person name="Suda W."/>
            <person name="Kitamura K."/>
            <person name="Iida T."/>
            <person name="Ohmori Y."/>
            <person name="Fujiwara T."/>
            <person name="Hattori M."/>
            <person name="Ohkuma M."/>
        </authorList>
    </citation>
    <scope>NUCLEOTIDE SEQUENCE [LARGE SCALE GENOMIC DNA]</scope>
    <source>
        <strain evidence="1 2">JCM 21714</strain>
    </source>
</reference>
<dbReference type="RefSeq" id="WP_035722442.1">
    <property type="nucleotide sequence ID" value="NZ_BAVS01000005.1"/>
</dbReference>
<dbReference type="EMBL" id="BAVS01000005">
    <property type="protein sequence ID" value="GAE92438.1"/>
    <property type="molecule type" value="Genomic_DNA"/>
</dbReference>
<dbReference type="STRING" id="1298598.JCM21714_1440"/>
<dbReference type="AlphaFoldDB" id="W4VI16"/>
<evidence type="ECO:0000313" key="2">
    <source>
        <dbReference type="Proteomes" id="UP000019102"/>
    </source>
</evidence>
<protein>
    <recommendedName>
        <fullName evidence="3">DUF3006 domain-containing protein</fullName>
    </recommendedName>
</protein>
<proteinExistence type="predicted"/>
<evidence type="ECO:0008006" key="3">
    <source>
        <dbReference type="Google" id="ProtNLM"/>
    </source>
</evidence>
<keyword evidence="2" id="KW-1185">Reference proteome</keyword>
<organism evidence="1 2">
    <name type="scientific">Gracilibacillus boraciitolerans JCM 21714</name>
    <dbReference type="NCBI Taxonomy" id="1298598"/>
    <lineage>
        <taxon>Bacteria</taxon>
        <taxon>Bacillati</taxon>
        <taxon>Bacillota</taxon>
        <taxon>Bacilli</taxon>
        <taxon>Bacillales</taxon>
        <taxon>Bacillaceae</taxon>
        <taxon>Gracilibacillus</taxon>
    </lineage>
</organism>
<comment type="caution">
    <text evidence="1">The sequence shown here is derived from an EMBL/GenBank/DDBJ whole genome shotgun (WGS) entry which is preliminary data.</text>
</comment>
<dbReference type="Pfam" id="PF11213">
    <property type="entry name" value="DUF3006"/>
    <property type="match status" value="1"/>
</dbReference>